<evidence type="ECO:0000313" key="1">
    <source>
        <dbReference type="EMBL" id="KAI3694754.1"/>
    </source>
</evidence>
<evidence type="ECO:0000313" key="2">
    <source>
        <dbReference type="Proteomes" id="UP001056120"/>
    </source>
</evidence>
<organism evidence="1 2">
    <name type="scientific">Smallanthus sonchifolius</name>
    <dbReference type="NCBI Taxonomy" id="185202"/>
    <lineage>
        <taxon>Eukaryota</taxon>
        <taxon>Viridiplantae</taxon>
        <taxon>Streptophyta</taxon>
        <taxon>Embryophyta</taxon>
        <taxon>Tracheophyta</taxon>
        <taxon>Spermatophyta</taxon>
        <taxon>Magnoliopsida</taxon>
        <taxon>eudicotyledons</taxon>
        <taxon>Gunneridae</taxon>
        <taxon>Pentapetalae</taxon>
        <taxon>asterids</taxon>
        <taxon>campanulids</taxon>
        <taxon>Asterales</taxon>
        <taxon>Asteraceae</taxon>
        <taxon>Asteroideae</taxon>
        <taxon>Heliantheae alliance</taxon>
        <taxon>Millerieae</taxon>
        <taxon>Smallanthus</taxon>
    </lineage>
</organism>
<comment type="caution">
    <text evidence="1">The sequence shown here is derived from an EMBL/GenBank/DDBJ whole genome shotgun (WGS) entry which is preliminary data.</text>
</comment>
<keyword evidence="2" id="KW-1185">Reference proteome</keyword>
<reference evidence="1 2" key="2">
    <citation type="journal article" date="2022" name="Mol. Ecol. Resour.">
        <title>The genomes of chicory, endive, great burdock and yacon provide insights into Asteraceae paleo-polyploidization history and plant inulin production.</title>
        <authorList>
            <person name="Fan W."/>
            <person name="Wang S."/>
            <person name="Wang H."/>
            <person name="Wang A."/>
            <person name="Jiang F."/>
            <person name="Liu H."/>
            <person name="Zhao H."/>
            <person name="Xu D."/>
            <person name="Zhang Y."/>
        </authorList>
    </citation>
    <scope>NUCLEOTIDE SEQUENCE [LARGE SCALE GENOMIC DNA]</scope>
    <source>
        <strain evidence="2">cv. Yunnan</strain>
        <tissue evidence="1">Leaves</tissue>
    </source>
</reference>
<protein>
    <submittedName>
        <fullName evidence="1">Uncharacterized protein</fullName>
    </submittedName>
</protein>
<accession>A0ACB8Z9T5</accession>
<reference evidence="2" key="1">
    <citation type="journal article" date="2022" name="Mol. Ecol. Resour.">
        <title>The genomes of chicory, endive, great burdock and yacon provide insights into Asteraceae palaeo-polyploidization history and plant inulin production.</title>
        <authorList>
            <person name="Fan W."/>
            <person name="Wang S."/>
            <person name="Wang H."/>
            <person name="Wang A."/>
            <person name="Jiang F."/>
            <person name="Liu H."/>
            <person name="Zhao H."/>
            <person name="Xu D."/>
            <person name="Zhang Y."/>
        </authorList>
    </citation>
    <scope>NUCLEOTIDE SEQUENCE [LARGE SCALE GENOMIC DNA]</scope>
    <source>
        <strain evidence="2">cv. Yunnan</strain>
    </source>
</reference>
<gene>
    <name evidence="1" type="ORF">L1987_77724</name>
</gene>
<proteinExistence type="predicted"/>
<dbReference type="Proteomes" id="UP001056120">
    <property type="component" value="Linkage Group LG26"/>
</dbReference>
<name>A0ACB8Z9T5_9ASTR</name>
<dbReference type="EMBL" id="CM042043">
    <property type="protein sequence ID" value="KAI3694754.1"/>
    <property type="molecule type" value="Genomic_DNA"/>
</dbReference>
<sequence>MLIRIKTQATTNNRTIFHREDNLPFIQTKSRLQSNDKTLISAPLFLFFNLDRYPEVYCYAFLTSMVYPGALNSLYAAAVWIASYALVAIIGLLQISCFIGTSIFN</sequence>